<evidence type="ECO:0000313" key="2">
    <source>
        <dbReference type="Proteomes" id="UP000004968"/>
    </source>
</evidence>
<sequence length="62" mass="7380">MGNCRSWRLSERCTTIYISHRLSSCKFCRRIIFLEDGNHEELIRLNGKYAEMFQMQASQYTG</sequence>
<name>D3APX1_9FIRM</name>
<organism evidence="1 2">
    <name type="scientific">Hungatella hathewayi DSM 13479</name>
    <dbReference type="NCBI Taxonomy" id="566550"/>
    <lineage>
        <taxon>Bacteria</taxon>
        <taxon>Bacillati</taxon>
        <taxon>Bacillota</taxon>
        <taxon>Clostridia</taxon>
        <taxon>Lachnospirales</taxon>
        <taxon>Lachnospiraceae</taxon>
        <taxon>Hungatella</taxon>
    </lineage>
</organism>
<dbReference type="EMBL" id="ACIO01000615">
    <property type="protein sequence ID" value="EFC96120.1"/>
    <property type="molecule type" value="Genomic_DNA"/>
</dbReference>
<comment type="caution">
    <text evidence="1">The sequence shown here is derived from an EMBL/GenBank/DDBJ whole genome shotgun (WGS) entry which is preliminary data.</text>
</comment>
<dbReference type="SUPFAM" id="SSF52540">
    <property type="entry name" value="P-loop containing nucleoside triphosphate hydrolases"/>
    <property type="match status" value="1"/>
</dbReference>
<evidence type="ECO:0008006" key="3">
    <source>
        <dbReference type="Google" id="ProtNLM"/>
    </source>
</evidence>
<dbReference type="Gene3D" id="3.40.50.300">
    <property type="entry name" value="P-loop containing nucleotide triphosphate hydrolases"/>
    <property type="match status" value="1"/>
</dbReference>
<proteinExistence type="predicted"/>
<accession>D3APX1</accession>
<protein>
    <recommendedName>
        <fullName evidence="3">ABC transporter ATP-binding protein</fullName>
    </recommendedName>
</protein>
<gene>
    <name evidence="1" type="ORF">CLOSTHATH_05675</name>
</gene>
<dbReference type="AlphaFoldDB" id="D3APX1"/>
<reference evidence="1 2" key="1">
    <citation type="submission" date="2010-01" db="EMBL/GenBank/DDBJ databases">
        <authorList>
            <person name="Weinstock G."/>
            <person name="Sodergren E."/>
            <person name="Clifton S."/>
            <person name="Fulton L."/>
            <person name="Fulton B."/>
            <person name="Courtney L."/>
            <person name="Fronick C."/>
            <person name="Harrison M."/>
            <person name="Strong C."/>
            <person name="Farmer C."/>
            <person name="Delahaunty K."/>
            <person name="Markovic C."/>
            <person name="Hall O."/>
            <person name="Minx P."/>
            <person name="Tomlinson C."/>
            <person name="Mitreva M."/>
            <person name="Nelson J."/>
            <person name="Hou S."/>
            <person name="Wollam A."/>
            <person name="Pepin K.H."/>
            <person name="Johnson M."/>
            <person name="Bhonagiri V."/>
            <person name="Nash W.E."/>
            <person name="Warren W."/>
            <person name="Chinwalla A."/>
            <person name="Mardis E.R."/>
            <person name="Wilson R.K."/>
        </authorList>
    </citation>
    <scope>NUCLEOTIDE SEQUENCE [LARGE SCALE GENOMIC DNA]</scope>
    <source>
        <strain evidence="1 2">DSM 13479</strain>
    </source>
</reference>
<dbReference type="HOGENOM" id="CLU_2898093_0_0_9"/>
<dbReference type="InterPro" id="IPR027417">
    <property type="entry name" value="P-loop_NTPase"/>
</dbReference>
<evidence type="ECO:0000313" key="1">
    <source>
        <dbReference type="EMBL" id="EFC96120.1"/>
    </source>
</evidence>
<dbReference type="Proteomes" id="UP000004968">
    <property type="component" value="Unassembled WGS sequence"/>
</dbReference>